<keyword evidence="3 5" id="KW-1133">Transmembrane helix</keyword>
<dbReference type="GO" id="GO:0016020">
    <property type="term" value="C:membrane"/>
    <property type="evidence" value="ECO:0007669"/>
    <property type="project" value="UniProtKB-SubCell"/>
</dbReference>
<evidence type="ECO:0000313" key="6">
    <source>
        <dbReference type="EMBL" id="GGO83783.1"/>
    </source>
</evidence>
<feature type="transmembrane region" description="Helical" evidence="5">
    <location>
        <begin position="65"/>
        <end position="87"/>
    </location>
</feature>
<dbReference type="Proteomes" id="UP000599578">
    <property type="component" value="Unassembled WGS sequence"/>
</dbReference>
<name>A0A917ZJ76_9GAMM</name>
<evidence type="ECO:0000256" key="2">
    <source>
        <dbReference type="ARBA" id="ARBA00022692"/>
    </source>
</evidence>
<dbReference type="Pfam" id="PF04610">
    <property type="entry name" value="TrbL"/>
    <property type="match status" value="1"/>
</dbReference>
<dbReference type="RefSeq" id="WP_188861279.1">
    <property type="nucleotide sequence ID" value="NZ_BMLT01000007.1"/>
</dbReference>
<protein>
    <submittedName>
        <fullName evidence="6">VirB6 type IV secretion protein</fullName>
    </submittedName>
</protein>
<evidence type="ECO:0000313" key="7">
    <source>
        <dbReference type="Proteomes" id="UP000599578"/>
    </source>
</evidence>
<gene>
    <name evidence="6" type="primary">virB6</name>
    <name evidence="6" type="ORF">GCM10011348_28360</name>
</gene>
<proteinExistence type="predicted"/>
<comment type="subcellular location">
    <subcellularLocation>
        <location evidence="1">Membrane</location>
        <topology evidence="1">Multi-pass membrane protein</topology>
    </subcellularLocation>
</comment>
<feature type="transmembrane region" description="Helical" evidence="5">
    <location>
        <begin position="173"/>
        <end position="194"/>
    </location>
</feature>
<dbReference type="EMBL" id="BMLT01000007">
    <property type="protein sequence ID" value="GGO83783.1"/>
    <property type="molecule type" value="Genomic_DNA"/>
</dbReference>
<evidence type="ECO:0000256" key="4">
    <source>
        <dbReference type="ARBA" id="ARBA00023136"/>
    </source>
</evidence>
<feature type="transmembrane region" description="Helical" evidence="5">
    <location>
        <begin position="200"/>
        <end position="225"/>
    </location>
</feature>
<feature type="transmembrane region" description="Helical" evidence="5">
    <location>
        <begin position="237"/>
        <end position="257"/>
    </location>
</feature>
<evidence type="ECO:0000256" key="3">
    <source>
        <dbReference type="ARBA" id="ARBA00022989"/>
    </source>
</evidence>
<organism evidence="6 7">
    <name type="scientific">Marinobacterium nitratireducens</name>
    <dbReference type="NCBI Taxonomy" id="518897"/>
    <lineage>
        <taxon>Bacteria</taxon>
        <taxon>Pseudomonadati</taxon>
        <taxon>Pseudomonadota</taxon>
        <taxon>Gammaproteobacteria</taxon>
        <taxon>Oceanospirillales</taxon>
        <taxon>Oceanospirillaceae</taxon>
        <taxon>Marinobacterium</taxon>
    </lineage>
</organism>
<accession>A0A917ZJ76</accession>
<keyword evidence="4 5" id="KW-0472">Membrane</keyword>
<keyword evidence="2 5" id="KW-0812">Transmembrane</keyword>
<dbReference type="GO" id="GO:0030255">
    <property type="term" value="P:protein secretion by the type IV secretion system"/>
    <property type="evidence" value="ECO:0007669"/>
    <property type="project" value="InterPro"/>
</dbReference>
<keyword evidence="7" id="KW-1185">Reference proteome</keyword>
<sequence>MSSTNLFEAIFSKVNTTLDNYVTSTAGDIISYVTPLFTSMMIIWVAIWGYMLVLGKSNEPLQDGIFRILRIGFILTLGLTVGTYTGLVVDVLSKGPESIASVITGSPTGTSAATLDNLFSKVFDVSGAAWDKGGVMSGNFGMYLLSLIVLVVGAGLALLVAFLILLSKIMTTVLLAIGPIFIVMLLFNATQRFFESWLGLLMNFGFILILSASIGQLMTSLASSYINAMAGADASTLANLGDVAMLCIVFGLCILVVKQVPPVASALGGGVALATQGAISGAMNAMRPTSIRRQYRGLKREVRLAGAAASSPVVAPIKGGIRAHAAYQRRFGSGNSITGS</sequence>
<dbReference type="InterPro" id="IPR007688">
    <property type="entry name" value="Conjugal_tfr_TrbL/VirB6"/>
</dbReference>
<comment type="caution">
    <text evidence="6">The sequence shown here is derived from an EMBL/GenBank/DDBJ whole genome shotgun (WGS) entry which is preliminary data.</text>
</comment>
<feature type="transmembrane region" description="Helical" evidence="5">
    <location>
        <begin position="140"/>
        <end position="166"/>
    </location>
</feature>
<reference evidence="6 7" key="1">
    <citation type="journal article" date="2014" name="Int. J. Syst. Evol. Microbiol.">
        <title>Complete genome sequence of Corynebacterium casei LMG S-19264T (=DSM 44701T), isolated from a smear-ripened cheese.</title>
        <authorList>
            <consortium name="US DOE Joint Genome Institute (JGI-PGF)"/>
            <person name="Walter F."/>
            <person name="Albersmeier A."/>
            <person name="Kalinowski J."/>
            <person name="Ruckert C."/>
        </authorList>
    </citation>
    <scope>NUCLEOTIDE SEQUENCE [LARGE SCALE GENOMIC DNA]</scope>
    <source>
        <strain evidence="6 7">CGMCC 1.7286</strain>
    </source>
</reference>
<evidence type="ECO:0000256" key="1">
    <source>
        <dbReference type="ARBA" id="ARBA00004141"/>
    </source>
</evidence>
<feature type="transmembrane region" description="Helical" evidence="5">
    <location>
        <begin position="263"/>
        <end position="286"/>
    </location>
</feature>
<dbReference type="AlphaFoldDB" id="A0A917ZJ76"/>
<feature type="transmembrane region" description="Helical" evidence="5">
    <location>
        <begin position="29"/>
        <end position="53"/>
    </location>
</feature>
<evidence type="ECO:0000256" key="5">
    <source>
        <dbReference type="SAM" id="Phobius"/>
    </source>
</evidence>